<feature type="domain" description="HTH cro/C1-type" evidence="1">
    <location>
        <begin position="19"/>
        <end position="57"/>
    </location>
</feature>
<dbReference type="RefSeq" id="WP_242625207.1">
    <property type="nucleotide sequence ID" value="NZ_SHKY01000001.1"/>
</dbReference>
<dbReference type="Proteomes" id="UP000292564">
    <property type="component" value="Unassembled WGS sequence"/>
</dbReference>
<evidence type="ECO:0000313" key="2">
    <source>
        <dbReference type="EMBL" id="RZU54631.1"/>
    </source>
</evidence>
<protein>
    <submittedName>
        <fullName evidence="2">Helix-turn-helix protein</fullName>
    </submittedName>
</protein>
<evidence type="ECO:0000259" key="1">
    <source>
        <dbReference type="PROSITE" id="PS50943"/>
    </source>
</evidence>
<evidence type="ECO:0000313" key="3">
    <source>
        <dbReference type="Proteomes" id="UP000292564"/>
    </source>
</evidence>
<dbReference type="SMART" id="SM00530">
    <property type="entry name" value="HTH_XRE"/>
    <property type="match status" value="1"/>
</dbReference>
<dbReference type="InterPro" id="IPR043917">
    <property type="entry name" value="DUF5753"/>
</dbReference>
<dbReference type="SUPFAM" id="SSF47413">
    <property type="entry name" value="lambda repressor-like DNA-binding domains"/>
    <property type="match status" value="1"/>
</dbReference>
<sequence length="300" mass="33258">MRSAPSPAQAARDAFGARLREIRLDAGLTGRGLAAVTGWQASKISRIEHATRTPSADDVRAWVTHCGAEEQLSDLLAALRAVEGMYVEFSGRERAGFRHIQQQGAHLYDRTRRFRIYEPGVIPGLFQTPEYAEARLRRIAEVRGVPDDVAEAVRIRMARQRVLDANDRRFAVVLEEWALSARIGSAEVMAAQLAHLLTVCVRHNVSLGVVPMSVERTMWQSPGFWMFDETQVNVETPTAELTITQPREVQMYARVFAELAGMATVGASARALIVAAIERLEVQTVRQPSAMASPVEDTRP</sequence>
<dbReference type="GO" id="GO:0003677">
    <property type="term" value="F:DNA binding"/>
    <property type="evidence" value="ECO:0007669"/>
    <property type="project" value="InterPro"/>
</dbReference>
<dbReference type="EMBL" id="SHKY01000001">
    <property type="protein sequence ID" value="RZU54631.1"/>
    <property type="molecule type" value="Genomic_DNA"/>
</dbReference>
<keyword evidence="3" id="KW-1185">Reference proteome</keyword>
<dbReference type="PROSITE" id="PS50943">
    <property type="entry name" value="HTH_CROC1"/>
    <property type="match status" value="1"/>
</dbReference>
<reference evidence="2 3" key="1">
    <citation type="submission" date="2019-02" db="EMBL/GenBank/DDBJ databases">
        <title>Sequencing the genomes of 1000 actinobacteria strains.</title>
        <authorList>
            <person name="Klenk H.-P."/>
        </authorList>
    </citation>
    <scope>NUCLEOTIDE SEQUENCE [LARGE SCALE GENOMIC DNA]</scope>
    <source>
        <strain evidence="2 3">DSM 45162</strain>
    </source>
</reference>
<name>A0A4Q7ZUP4_9ACTN</name>
<comment type="caution">
    <text evidence="2">The sequence shown here is derived from an EMBL/GenBank/DDBJ whole genome shotgun (WGS) entry which is preliminary data.</text>
</comment>
<dbReference type="InterPro" id="IPR001387">
    <property type="entry name" value="Cro/C1-type_HTH"/>
</dbReference>
<dbReference type="CDD" id="cd00093">
    <property type="entry name" value="HTH_XRE"/>
    <property type="match status" value="1"/>
</dbReference>
<dbReference type="AlphaFoldDB" id="A0A4Q7ZUP4"/>
<dbReference type="Pfam" id="PF19054">
    <property type="entry name" value="DUF5753"/>
    <property type="match status" value="1"/>
</dbReference>
<accession>A0A4Q7ZUP4</accession>
<organism evidence="2 3">
    <name type="scientific">Krasilnikovia cinnamomea</name>
    <dbReference type="NCBI Taxonomy" id="349313"/>
    <lineage>
        <taxon>Bacteria</taxon>
        <taxon>Bacillati</taxon>
        <taxon>Actinomycetota</taxon>
        <taxon>Actinomycetes</taxon>
        <taxon>Micromonosporales</taxon>
        <taxon>Micromonosporaceae</taxon>
        <taxon>Krasilnikovia</taxon>
    </lineage>
</organism>
<proteinExistence type="predicted"/>
<dbReference type="Gene3D" id="1.10.260.40">
    <property type="entry name" value="lambda repressor-like DNA-binding domains"/>
    <property type="match status" value="1"/>
</dbReference>
<gene>
    <name evidence="2" type="ORF">EV385_6583</name>
</gene>
<dbReference type="Pfam" id="PF13560">
    <property type="entry name" value="HTH_31"/>
    <property type="match status" value="1"/>
</dbReference>
<dbReference type="InterPro" id="IPR010982">
    <property type="entry name" value="Lambda_DNA-bd_dom_sf"/>
</dbReference>